<sequence>MQIHTFRVGQLETNCYLAIDKNEAVIIDPGDDGDFLSEKILELRVKLKAILTTHGHFDHVLGVAELKLNFKAPFLASRKDLFLLKTARKNALHWTKTDPLLDVPLPDSYLKDGELLAVGGSQLQVLETPGHTPGGISFHLEKEKILFDGDLIFKDGVGRTDFAYSSRPDLEKSIKKILNLPPETKVFPGHGNQFLLGDFTF</sequence>
<dbReference type="Gene3D" id="3.60.15.10">
    <property type="entry name" value="Ribonuclease Z/Hydroxyacylglutathione hydrolase-like"/>
    <property type="match status" value="1"/>
</dbReference>
<proteinExistence type="predicted"/>
<keyword evidence="4" id="KW-0862">Zinc</keyword>
<reference evidence="7" key="1">
    <citation type="submission" date="2017-09" db="EMBL/GenBank/DDBJ databases">
        <title>Depth-based differentiation of microbial function through sediment-hosted aquifers and enrichment of novel symbionts in the deep terrestrial subsurface.</title>
        <authorList>
            <person name="Probst A.J."/>
            <person name="Ladd B."/>
            <person name="Jarett J.K."/>
            <person name="Geller-Mcgrath D.E."/>
            <person name="Sieber C.M.K."/>
            <person name="Emerson J.B."/>
            <person name="Anantharaman K."/>
            <person name="Thomas B.C."/>
            <person name="Malmstrom R."/>
            <person name="Stieglmeier M."/>
            <person name="Klingl A."/>
            <person name="Woyke T."/>
            <person name="Ryan C.M."/>
            <person name="Banfield J.F."/>
        </authorList>
    </citation>
    <scope>NUCLEOTIDE SEQUENCE [LARGE SCALE GENOMIC DNA]</scope>
</reference>
<dbReference type="GO" id="GO:0046872">
    <property type="term" value="F:metal ion binding"/>
    <property type="evidence" value="ECO:0007669"/>
    <property type="project" value="UniProtKB-KW"/>
</dbReference>
<dbReference type="Proteomes" id="UP000230538">
    <property type="component" value="Unassembled WGS sequence"/>
</dbReference>
<gene>
    <name evidence="6" type="ORF">CO181_02850</name>
</gene>
<evidence type="ECO:0000313" key="6">
    <source>
        <dbReference type="EMBL" id="PJA37596.1"/>
    </source>
</evidence>
<accession>A0A2M7WX14</accession>
<evidence type="ECO:0000313" key="7">
    <source>
        <dbReference type="Proteomes" id="UP000230538"/>
    </source>
</evidence>
<dbReference type="Pfam" id="PF00753">
    <property type="entry name" value="Lactamase_B"/>
    <property type="match status" value="1"/>
</dbReference>
<evidence type="ECO:0000256" key="2">
    <source>
        <dbReference type="ARBA" id="ARBA00022723"/>
    </source>
</evidence>
<dbReference type="InterPro" id="IPR001279">
    <property type="entry name" value="Metallo-B-lactamas"/>
</dbReference>
<dbReference type="PANTHER" id="PTHR46233">
    <property type="entry name" value="HYDROXYACYLGLUTATHIONE HYDROLASE GLOC"/>
    <property type="match status" value="1"/>
</dbReference>
<dbReference type="SUPFAM" id="SSF56281">
    <property type="entry name" value="Metallo-hydrolase/oxidoreductase"/>
    <property type="match status" value="1"/>
</dbReference>
<evidence type="ECO:0000256" key="4">
    <source>
        <dbReference type="ARBA" id="ARBA00022833"/>
    </source>
</evidence>
<feature type="domain" description="Metallo-beta-lactamase" evidence="5">
    <location>
        <begin position="12"/>
        <end position="190"/>
    </location>
</feature>
<protein>
    <recommendedName>
        <fullName evidence="5">Metallo-beta-lactamase domain-containing protein</fullName>
    </recommendedName>
</protein>
<dbReference type="InterPro" id="IPR036866">
    <property type="entry name" value="RibonucZ/Hydroxyglut_hydro"/>
</dbReference>
<evidence type="ECO:0000256" key="3">
    <source>
        <dbReference type="ARBA" id="ARBA00022801"/>
    </source>
</evidence>
<dbReference type="PANTHER" id="PTHR46233:SF3">
    <property type="entry name" value="HYDROXYACYLGLUTATHIONE HYDROLASE GLOC"/>
    <property type="match status" value="1"/>
</dbReference>
<comment type="cofactor">
    <cofactor evidence="1">
        <name>Zn(2+)</name>
        <dbReference type="ChEBI" id="CHEBI:29105"/>
    </cofactor>
</comment>
<comment type="caution">
    <text evidence="6">The sequence shown here is derived from an EMBL/GenBank/DDBJ whole genome shotgun (WGS) entry which is preliminary data.</text>
</comment>
<organism evidence="6 7">
    <name type="scientific">candidate division WWE3 bacterium CG_4_9_14_3_um_filter_43_9</name>
    <dbReference type="NCBI Taxonomy" id="1975082"/>
    <lineage>
        <taxon>Bacteria</taxon>
        <taxon>Katanobacteria</taxon>
    </lineage>
</organism>
<dbReference type="AlphaFoldDB" id="A0A2M7WX14"/>
<dbReference type="CDD" id="cd06262">
    <property type="entry name" value="metallo-hydrolase-like_MBL-fold"/>
    <property type="match status" value="1"/>
</dbReference>
<dbReference type="InterPro" id="IPR051453">
    <property type="entry name" value="MBL_Glyoxalase_II"/>
</dbReference>
<dbReference type="EMBL" id="PFXB01000081">
    <property type="protein sequence ID" value="PJA37596.1"/>
    <property type="molecule type" value="Genomic_DNA"/>
</dbReference>
<dbReference type="SMART" id="SM00849">
    <property type="entry name" value="Lactamase_B"/>
    <property type="match status" value="1"/>
</dbReference>
<dbReference type="GO" id="GO:0016787">
    <property type="term" value="F:hydrolase activity"/>
    <property type="evidence" value="ECO:0007669"/>
    <property type="project" value="UniProtKB-KW"/>
</dbReference>
<keyword evidence="2" id="KW-0479">Metal-binding</keyword>
<evidence type="ECO:0000256" key="1">
    <source>
        <dbReference type="ARBA" id="ARBA00001947"/>
    </source>
</evidence>
<evidence type="ECO:0000259" key="5">
    <source>
        <dbReference type="SMART" id="SM00849"/>
    </source>
</evidence>
<name>A0A2M7WX14_UNCKA</name>
<keyword evidence="3" id="KW-0378">Hydrolase</keyword>